<gene>
    <name evidence="5" type="ORF">HDF22_001124</name>
</gene>
<dbReference type="SUPFAM" id="SSF51215">
    <property type="entry name" value="Regulatory protein AraC"/>
    <property type="match status" value="1"/>
</dbReference>
<comment type="caution">
    <text evidence="5">The sequence shown here is derived from an EMBL/GenBank/DDBJ whole genome shotgun (WGS) entry which is preliminary data.</text>
</comment>
<dbReference type="Gene3D" id="2.60.120.10">
    <property type="entry name" value="Jelly Rolls"/>
    <property type="match status" value="1"/>
</dbReference>
<dbReference type="GO" id="GO:0043565">
    <property type="term" value="F:sequence-specific DNA binding"/>
    <property type="evidence" value="ECO:0007669"/>
    <property type="project" value="InterPro"/>
</dbReference>
<dbReference type="SUPFAM" id="SSF46689">
    <property type="entry name" value="Homeodomain-like"/>
    <property type="match status" value="2"/>
</dbReference>
<dbReference type="GO" id="GO:0003700">
    <property type="term" value="F:DNA-binding transcription factor activity"/>
    <property type="evidence" value="ECO:0007669"/>
    <property type="project" value="InterPro"/>
</dbReference>
<evidence type="ECO:0000313" key="5">
    <source>
        <dbReference type="EMBL" id="MBB6127018.1"/>
    </source>
</evidence>
<dbReference type="SMART" id="SM00342">
    <property type="entry name" value="HTH_ARAC"/>
    <property type="match status" value="1"/>
</dbReference>
<name>A0A841JEG1_9SPHI</name>
<dbReference type="InterPro" id="IPR009057">
    <property type="entry name" value="Homeodomain-like_sf"/>
</dbReference>
<dbReference type="Pfam" id="PF02311">
    <property type="entry name" value="AraC_binding"/>
    <property type="match status" value="1"/>
</dbReference>
<organism evidence="5 6">
    <name type="scientific">Mucilaginibacter lappiensis</name>
    <dbReference type="NCBI Taxonomy" id="354630"/>
    <lineage>
        <taxon>Bacteria</taxon>
        <taxon>Pseudomonadati</taxon>
        <taxon>Bacteroidota</taxon>
        <taxon>Sphingobacteriia</taxon>
        <taxon>Sphingobacteriales</taxon>
        <taxon>Sphingobacteriaceae</taxon>
        <taxon>Mucilaginibacter</taxon>
    </lineage>
</organism>
<keyword evidence="3" id="KW-0804">Transcription</keyword>
<keyword evidence="1" id="KW-0805">Transcription regulation</keyword>
<evidence type="ECO:0000256" key="2">
    <source>
        <dbReference type="ARBA" id="ARBA00023125"/>
    </source>
</evidence>
<dbReference type="Gene3D" id="1.10.10.60">
    <property type="entry name" value="Homeodomain-like"/>
    <property type="match status" value="2"/>
</dbReference>
<reference evidence="5 6" key="1">
    <citation type="submission" date="2020-08" db="EMBL/GenBank/DDBJ databases">
        <title>Genomic Encyclopedia of Type Strains, Phase IV (KMG-V): Genome sequencing to study the core and pangenomes of soil and plant-associated prokaryotes.</title>
        <authorList>
            <person name="Whitman W."/>
        </authorList>
    </citation>
    <scope>NUCLEOTIDE SEQUENCE [LARGE SCALE GENOMIC DNA]</scope>
    <source>
        <strain evidence="5 6">MP601</strain>
    </source>
</reference>
<protein>
    <submittedName>
        <fullName evidence="5">AraC-like DNA-binding protein</fullName>
    </submittedName>
</protein>
<dbReference type="InterPro" id="IPR014710">
    <property type="entry name" value="RmlC-like_jellyroll"/>
</dbReference>
<evidence type="ECO:0000259" key="4">
    <source>
        <dbReference type="PROSITE" id="PS01124"/>
    </source>
</evidence>
<dbReference type="PANTHER" id="PTHR43280">
    <property type="entry name" value="ARAC-FAMILY TRANSCRIPTIONAL REGULATOR"/>
    <property type="match status" value="1"/>
</dbReference>
<dbReference type="EMBL" id="JACHCA010000003">
    <property type="protein sequence ID" value="MBB6127018.1"/>
    <property type="molecule type" value="Genomic_DNA"/>
</dbReference>
<dbReference type="InterPro" id="IPR037923">
    <property type="entry name" value="HTH-like"/>
</dbReference>
<accession>A0A841JEG1</accession>
<dbReference type="AlphaFoldDB" id="A0A841JEG1"/>
<feature type="domain" description="HTH araC/xylS-type" evidence="4">
    <location>
        <begin position="167"/>
        <end position="267"/>
    </location>
</feature>
<dbReference type="PANTHER" id="PTHR43280:SF2">
    <property type="entry name" value="HTH-TYPE TRANSCRIPTIONAL REGULATOR EXSA"/>
    <property type="match status" value="1"/>
</dbReference>
<evidence type="ECO:0000256" key="1">
    <source>
        <dbReference type="ARBA" id="ARBA00023015"/>
    </source>
</evidence>
<dbReference type="InterPro" id="IPR018060">
    <property type="entry name" value="HTH_AraC"/>
</dbReference>
<dbReference type="RefSeq" id="WP_183586204.1">
    <property type="nucleotide sequence ID" value="NZ_JACHCA010000003.1"/>
</dbReference>
<dbReference type="PROSITE" id="PS01124">
    <property type="entry name" value="HTH_ARAC_FAMILY_2"/>
    <property type="match status" value="1"/>
</dbReference>
<evidence type="ECO:0000313" key="6">
    <source>
        <dbReference type="Proteomes" id="UP000548326"/>
    </source>
</evidence>
<dbReference type="Proteomes" id="UP000548326">
    <property type="component" value="Unassembled WGS sequence"/>
</dbReference>
<dbReference type="InterPro" id="IPR003313">
    <property type="entry name" value="AraC-bd"/>
</dbReference>
<keyword evidence="2 5" id="KW-0238">DNA-binding</keyword>
<evidence type="ECO:0000256" key="3">
    <source>
        <dbReference type="ARBA" id="ARBA00023163"/>
    </source>
</evidence>
<sequence>MHIRNLTQKFDIAYVIKNEWHLPVHKHTHYELQYIMRGKGQHMINDRSYPYQKGDLFVLAPQDNHFFVFEEKCVICIIKFHEGFFQDLLLDADFKQVFTRLSSPHRKMDLPGSKQQIIQLMDLIIAEHRKENSYQNIIIKNALALVLSLMAKETDQNTVKPKDDKIQAILNYIDQHITSKQLLSLQNIADTFHISKTYFNQYFSKATGSSYKKYIQEYALKLIAHQLIHRDKTLSQLADEFGYTDESHLSNAFKAHFQQSPSAFKKANRLH</sequence>
<proteinExistence type="predicted"/>
<dbReference type="Pfam" id="PF12833">
    <property type="entry name" value="HTH_18"/>
    <property type="match status" value="1"/>
</dbReference>